<comment type="caution">
    <text evidence="2">The sequence shown here is derived from an EMBL/GenBank/DDBJ whole genome shotgun (WGS) entry which is preliminary data.</text>
</comment>
<keyword evidence="3" id="KW-1185">Reference proteome</keyword>
<dbReference type="InterPro" id="IPR029058">
    <property type="entry name" value="AB_hydrolase_fold"/>
</dbReference>
<accession>A0AAD7DS32</accession>
<evidence type="ECO:0000256" key="1">
    <source>
        <dbReference type="SAM" id="SignalP"/>
    </source>
</evidence>
<evidence type="ECO:0000313" key="3">
    <source>
        <dbReference type="Proteomes" id="UP001221757"/>
    </source>
</evidence>
<dbReference type="EMBL" id="JARKIE010000026">
    <property type="protein sequence ID" value="KAJ7698413.1"/>
    <property type="molecule type" value="Genomic_DNA"/>
</dbReference>
<protein>
    <submittedName>
        <fullName evidence="2">Uncharacterized protein</fullName>
    </submittedName>
</protein>
<dbReference type="Gene3D" id="3.40.50.1820">
    <property type="entry name" value="alpha/beta hydrolase"/>
    <property type="match status" value="1"/>
</dbReference>
<organism evidence="2 3">
    <name type="scientific">Mycena rosella</name>
    <name type="common">Pink bonnet</name>
    <name type="synonym">Agaricus rosellus</name>
    <dbReference type="NCBI Taxonomy" id="1033263"/>
    <lineage>
        <taxon>Eukaryota</taxon>
        <taxon>Fungi</taxon>
        <taxon>Dikarya</taxon>
        <taxon>Basidiomycota</taxon>
        <taxon>Agaricomycotina</taxon>
        <taxon>Agaricomycetes</taxon>
        <taxon>Agaricomycetidae</taxon>
        <taxon>Agaricales</taxon>
        <taxon>Marasmiineae</taxon>
        <taxon>Mycenaceae</taxon>
        <taxon>Mycena</taxon>
    </lineage>
</organism>
<gene>
    <name evidence="2" type="ORF">B0H17DRAFT_1129931</name>
</gene>
<sequence>MYTPWTHICILILEVPVRAEEAKIGSGNSTHLPEKIGDISFWTEQLFHDELNNLLAHLGSQDNYDILGHSPQAPNPGKHAGHWMDAQNDLRAHLPQGIQDVLDKYEKEGTTPRGRWAVLSTSSNAGHRLTDSHGTSTFKATGSLENRTMVYDAQNIAVPTLLLNGRYDQAQDSVLDTFFVQSGASKREGYMEVVENFLVDGDESDAI</sequence>
<reference evidence="2" key="1">
    <citation type="submission" date="2023-03" db="EMBL/GenBank/DDBJ databases">
        <title>Massive genome expansion in bonnet fungi (Mycena s.s.) driven by repeated elements and novel gene families across ecological guilds.</title>
        <authorList>
            <consortium name="Lawrence Berkeley National Laboratory"/>
            <person name="Harder C.B."/>
            <person name="Miyauchi S."/>
            <person name="Viragh M."/>
            <person name="Kuo A."/>
            <person name="Thoen E."/>
            <person name="Andreopoulos B."/>
            <person name="Lu D."/>
            <person name="Skrede I."/>
            <person name="Drula E."/>
            <person name="Henrissat B."/>
            <person name="Morin E."/>
            <person name="Kohler A."/>
            <person name="Barry K."/>
            <person name="LaButti K."/>
            <person name="Morin E."/>
            <person name="Salamov A."/>
            <person name="Lipzen A."/>
            <person name="Mereny Z."/>
            <person name="Hegedus B."/>
            <person name="Baldrian P."/>
            <person name="Stursova M."/>
            <person name="Weitz H."/>
            <person name="Taylor A."/>
            <person name="Grigoriev I.V."/>
            <person name="Nagy L.G."/>
            <person name="Martin F."/>
            <person name="Kauserud H."/>
        </authorList>
    </citation>
    <scope>NUCLEOTIDE SEQUENCE</scope>
    <source>
        <strain evidence="2">CBHHK067</strain>
    </source>
</reference>
<feature type="signal peptide" evidence="1">
    <location>
        <begin position="1"/>
        <end position="19"/>
    </location>
</feature>
<proteinExistence type="predicted"/>
<dbReference type="AlphaFoldDB" id="A0AAD7DS32"/>
<name>A0AAD7DS32_MYCRO</name>
<feature type="chain" id="PRO_5042088963" evidence="1">
    <location>
        <begin position="20"/>
        <end position="207"/>
    </location>
</feature>
<keyword evidence="1" id="KW-0732">Signal</keyword>
<dbReference type="Proteomes" id="UP001221757">
    <property type="component" value="Unassembled WGS sequence"/>
</dbReference>
<evidence type="ECO:0000313" key="2">
    <source>
        <dbReference type="EMBL" id="KAJ7698413.1"/>
    </source>
</evidence>